<dbReference type="InterPro" id="IPR006597">
    <property type="entry name" value="Sel1-like"/>
</dbReference>
<gene>
    <name evidence="1" type="ORF">C2G38_2237919</name>
</gene>
<dbReference type="SUPFAM" id="SSF81901">
    <property type="entry name" value="HCP-like"/>
    <property type="match status" value="1"/>
</dbReference>
<keyword evidence="2" id="KW-1185">Reference proteome</keyword>
<accession>A0A397WB90</accession>
<organism evidence="1 2">
    <name type="scientific">Gigaspora rosea</name>
    <dbReference type="NCBI Taxonomy" id="44941"/>
    <lineage>
        <taxon>Eukaryota</taxon>
        <taxon>Fungi</taxon>
        <taxon>Fungi incertae sedis</taxon>
        <taxon>Mucoromycota</taxon>
        <taxon>Glomeromycotina</taxon>
        <taxon>Glomeromycetes</taxon>
        <taxon>Diversisporales</taxon>
        <taxon>Gigasporaceae</taxon>
        <taxon>Gigaspora</taxon>
    </lineage>
</organism>
<proteinExistence type="predicted"/>
<dbReference type="InterPro" id="IPR011990">
    <property type="entry name" value="TPR-like_helical_dom_sf"/>
</dbReference>
<dbReference type="Gene3D" id="1.25.40.10">
    <property type="entry name" value="Tetratricopeptide repeat domain"/>
    <property type="match status" value="1"/>
</dbReference>
<dbReference type="SMART" id="SM00671">
    <property type="entry name" value="SEL1"/>
    <property type="match status" value="2"/>
</dbReference>
<evidence type="ECO:0000313" key="2">
    <source>
        <dbReference type="Proteomes" id="UP000266673"/>
    </source>
</evidence>
<dbReference type="AlphaFoldDB" id="A0A397WB90"/>
<dbReference type="OrthoDB" id="2384430at2759"/>
<name>A0A397WB90_9GLOM</name>
<protein>
    <recommendedName>
        <fullName evidence="3">Sel1 repeat family protein</fullName>
    </recommendedName>
</protein>
<comment type="caution">
    <text evidence="1">The sequence shown here is derived from an EMBL/GenBank/DDBJ whole genome shotgun (WGS) entry which is preliminary data.</text>
</comment>
<evidence type="ECO:0008006" key="3">
    <source>
        <dbReference type="Google" id="ProtNLM"/>
    </source>
</evidence>
<dbReference type="EMBL" id="QKWP01000001">
    <property type="protein sequence ID" value="RIB30989.1"/>
    <property type="molecule type" value="Genomic_DNA"/>
</dbReference>
<sequence length="165" mass="19251">MSNRTNPVYFCLEVSQNSIVANQKYFRPTIAKIFLALYEYHHKDKRKEILPIGDDDFMLIDKCCQENLQHATILFKEETDLDKVEAQFRYGSCLWQGPVNRNEAITYLKLADDNGNPTTMYNVGSAYWIGKRVIKDQEIDSKYLKMAAKKEHNAIAMCKKLRIPY</sequence>
<reference evidence="1 2" key="1">
    <citation type="submission" date="2018-06" db="EMBL/GenBank/DDBJ databases">
        <title>Comparative genomics reveals the genomic features of Rhizophagus irregularis, R. cerebriforme, R. diaphanum and Gigaspora rosea, and their symbiotic lifestyle signature.</title>
        <authorList>
            <person name="Morin E."/>
            <person name="San Clemente H."/>
            <person name="Chen E.C.H."/>
            <person name="De La Providencia I."/>
            <person name="Hainaut M."/>
            <person name="Kuo A."/>
            <person name="Kohler A."/>
            <person name="Murat C."/>
            <person name="Tang N."/>
            <person name="Roy S."/>
            <person name="Loubradou J."/>
            <person name="Henrissat B."/>
            <person name="Grigoriev I.V."/>
            <person name="Corradi N."/>
            <person name="Roux C."/>
            <person name="Martin F.M."/>
        </authorList>
    </citation>
    <scope>NUCLEOTIDE SEQUENCE [LARGE SCALE GENOMIC DNA]</scope>
    <source>
        <strain evidence="1 2">DAOM 194757</strain>
    </source>
</reference>
<evidence type="ECO:0000313" key="1">
    <source>
        <dbReference type="EMBL" id="RIB30989.1"/>
    </source>
</evidence>
<dbReference type="Proteomes" id="UP000266673">
    <property type="component" value="Unassembled WGS sequence"/>
</dbReference>